<name>A0A023G0P5_AMBTT</name>
<organism evidence="1">
    <name type="scientific">Amblyomma triste</name>
    <name type="common">Neotropical tick</name>
    <dbReference type="NCBI Taxonomy" id="251400"/>
    <lineage>
        <taxon>Eukaryota</taxon>
        <taxon>Metazoa</taxon>
        <taxon>Ecdysozoa</taxon>
        <taxon>Arthropoda</taxon>
        <taxon>Chelicerata</taxon>
        <taxon>Arachnida</taxon>
        <taxon>Acari</taxon>
        <taxon>Parasitiformes</taxon>
        <taxon>Ixodida</taxon>
        <taxon>Ixodoidea</taxon>
        <taxon>Ixodidae</taxon>
        <taxon>Amblyomminae</taxon>
        <taxon>Amblyomma</taxon>
    </lineage>
</organism>
<proteinExistence type="evidence at transcript level"/>
<evidence type="ECO:0000313" key="1">
    <source>
        <dbReference type="EMBL" id="JAC27746.1"/>
    </source>
</evidence>
<protein>
    <submittedName>
        <fullName evidence="1">Putative secreted protein</fullName>
    </submittedName>
</protein>
<dbReference type="EMBL" id="GBBM01007672">
    <property type="protein sequence ID" value="JAC27746.1"/>
    <property type="molecule type" value="mRNA"/>
</dbReference>
<reference evidence="1" key="1">
    <citation type="submission" date="2014-03" db="EMBL/GenBank/DDBJ databases">
        <title>The sialotranscriptome of Amblyomma triste, Amblyomma parvum and Amblyomma cajennense ticks, uncovered by 454-based RNA-seq.</title>
        <authorList>
            <person name="Garcia G.R."/>
            <person name="Gardinassi L.G."/>
            <person name="Ribeiro J.M."/>
            <person name="Anatriello E."/>
            <person name="Ferreira B.R."/>
            <person name="Moreira H.N."/>
            <person name="Mafra C."/>
            <person name="Olegario M.M."/>
            <person name="Szabo P.J."/>
            <person name="Miranda-Santos I.K."/>
            <person name="Maruyama S.R."/>
        </authorList>
    </citation>
    <scope>NUCLEOTIDE SEQUENCE</scope>
    <source>
        <strain evidence="1">Mato Grasso do Sul</strain>
        <tissue evidence="1">Salivary glands</tissue>
    </source>
</reference>
<accession>A0A023G0P5</accession>
<dbReference type="AlphaFoldDB" id="A0A023G0P5"/>
<sequence>MLACVSFQVWSHLIHVYSGAHTVWHNSFFDAPCTFLAPAKAAFAACFLRMVDNAIVYALVLCLGSWHWTQPFQAMSAKCNVYLWSAQLLSRVTIKQGYEEANVFLLRRLHQGCGAVGTE</sequence>